<feature type="domain" description="LysM" evidence="4">
    <location>
        <begin position="492"/>
        <end position="536"/>
    </location>
</feature>
<dbReference type="InterPro" id="IPR036779">
    <property type="entry name" value="LysM_dom_sf"/>
</dbReference>
<dbReference type="GO" id="GO:0008932">
    <property type="term" value="F:lytic endotransglycosylase activity"/>
    <property type="evidence" value="ECO:0007669"/>
    <property type="project" value="TreeGrafter"/>
</dbReference>
<dbReference type="PANTHER" id="PTHR33734">
    <property type="entry name" value="LYSM DOMAIN-CONTAINING GPI-ANCHORED PROTEIN 2"/>
    <property type="match status" value="1"/>
</dbReference>
<dbReference type="FunFam" id="1.10.530.10:FF:000004">
    <property type="entry name" value="Membrane-bound lytic murein transglycosylase D"/>
    <property type="match status" value="1"/>
</dbReference>
<gene>
    <name evidence="5" type="ORF">FPL11_07850</name>
</gene>
<dbReference type="PROSITE" id="PS00922">
    <property type="entry name" value="TRANSGLYCOSYLASE"/>
    <property type="match status" value="1"/>
</dbReference>
<name>A0A557RHA7_9GAMM</name>
<dbReference type="EMBL" id="VMKP01000003">
    <property type="protein sequence ID" value="TVO64552.1"/>
    <property type="molecule type" value="Genomic_DNA"/>
</dbReference>
<dbReference type="CDD" id="cd00118">
    <property type="entry name" value="LysM"/>
    <property type="match status" value="3"/>
</dbReference>
<evidence type="ECO:0000313" key="6">
    <source>
        <dbReference type="Proteomes" id="UP000316688"/>
    </source>
</evidence>
<dbReference type="InterPro" id="IPR018392">
    <property type="entry name" value="LysM"/>
</dbReference>
<dbReference type="Pfam" id="PF01464">
    <property type="entry name" value="SLT"/>
    <property type="match status" value="1"/>
</dbReference>
<dbReference type="Gene3D" id="1.10.530.10">
    <property type="match status" value="1"/>
</dbReference>
<dbReference type="InterPro" id="IPR000189">
    <property type="entry name" value="Transglyc_AS"/>
</dbReference>
<keyword evidence="3" id="KW-0732">Signal</keyword>
<feature type="signal peptide" evidence="3">
    <location>
        <begin position="1"/>
        <end position="19"/>
    </location>
</feature>
<dbReference type="GO" id="GO:0000270">
    <property type="term" value="P:peptidoglycan metabolic process"/>
    <property type="evidence" value="ECO:0007669"/>
    <property type="project" value="InterPro"/>
</dbReference>
<feature type="domain" description="LysM" evidence="4">
    <location>
        <begin position="345"/>
        <end position="388"/>
    </location>
</feature>
<dbReference type="RefSeq" id="WP_144348113.1">
    <property type="nucleotide sequence ID" value="NZ_VMKP01000003.1"/>
</dbReference>
<evidence type="ECO:0000259" key="4">
    <source>
        <dbReference type="PROSITE" id="PS51782"/>
    </source>
</evidence>
<dbReference type="PANTHER" id="PTHR33734:SF22">
    <property type="entry name" value="MEMBRANE-BOUND LYTIC MUREIN TRANSGLYCOSYLASE D"/>
    <property type="match status" value="1"/>
</dbReference>
<evidence type="ECO:0000256" key="3">
    <source>
        <dbReference type="SAM" id="SignalP"/>
    </source>
</evidence>
<comment type="caution">
    <text evidence="5">The sequence shown here is derived from an EMBL/GenBank/DDBJ whole genome shotgun (WGS) entry which is preliminary data.</text>
</comment>
<feature type="compositionally biased region" description="Polar residues" evidence="2">
    <location>
        <begin position="38"/>
        <end position="52"/>
    </location>
</feature>
<evidence type="ECO:0000256" key="1">
    <source>
        <dbReference type="ARBA" id="ARBA00007734"/>
    </source>
</evidence>
<dbReference type="CDD" id="cd16894">
    <property type="entry name" value="MltD-like"/>
    <property type="match status" value="1"/>
</dbReference>
<dbReference type="AlphaFoldDB" id="A0A557RHA7"/>
<dbReference type="SMART" id="SM00257">
    <property type="entry name" value="LysM"/>
    <property type="match status" value="3"/>
</dbReference>
<dbReference type="PROSITE" id="PS51782">
    <property type="entry name" value="LYSM"/>
    <property type="match status" value="3"/>
</dbReference>
<dbReference type="Proteomes" id="UP000316688">
    <property type="component" value="Unassembled WGS sequence"/>
</dbReference>
<accession>A0A557RHA7</accession>
<organism evidence="5 6">
    <name type="scientific">Spiribacter aquaticus</name>
    <dbReference type="NCBI Taxonomy" id="1935996"/>
    <lineage>
        <taxon>Bacteria</taxon>
        <taxon>Pseudomonadati</taxon>
        <taxon>Pseudomonadota</taxon>
        <taxon>Gammaproteobacteria</taxon>
        <taxon>Chromatiales</taxon>
        <taxon>Ectothiorhodospiraceae</taxon>
        <taxon>Spiribacter</taxon>
    </lineage>
</organism>
<protein>
    <submittedName>
        <fullName evidence="5">LysM peptidoglycan-binding domain-containing protein</fullName>
    </submittedName>
</protein>
<dbReference type="Gene3D" id="3.10.350.10">
    <property type="entry name" value="LysM domain"/>
    <property type="match status" value="3"/>
</dbReference>
<feature type="chain" id="PRO_5022160196" evidence="3">
    <location>
        <begin position="20"/>
        <end position="546"/>
    </location>
</feature>
<dbReference type="InterPro" id="IPR008258">
    <property type="entry name" value="Transglycosylase_SLT_dom_1"/>
</dbReference>
<dbReference type="PROSITE" id="PS51257">
    <property type="entry name" value="PROKAR_LIPOPROTEIN"/>
    <property type="match status" value="1"/>
</dbReference>
<comment type="similarity">
    <text evidence="1">Belongs to the transglycosylase Slt family.</text>
</comment>
<dbReference type="SUPFAM" id="SSF54106">
    <property type="entry name" value="LysM domain"/>
    <property type="match status" value="3"/>
</dbReference>
<dbReference type="InterPro" id="IPR023346">
    <property type="entry name" value="Lysozyme-like_dom_sf"/>
</dbReference>
<proteinExistence type="inferred from homology"/>
<feature type="region of interest" description="Disordered" evidence="2">
    <location>
        <begin position="20"/>
        <end position="71"/>
    </location>
</feature>
<dbReference type="Pfam" id="PF01476">
    <property type="entry name" value="LysM"/>
    <property type="match status" value="3"/>
</dbReference>
<feature type="compositionally biased region" description="Low complexity" evidence="2">
    <location>
        <begin position="25"/>
        <end position="37"/>
    </location>
</feature>
<evidence type="ECO:0000256" key="2">
    <source>
        <dbReference type="SAM" id="MobiDB-lite"/>
    </source>
</evidence>
<reference evidence="5 6" key="1">
    <citation type="submission" date="2019-07" db="EMBL/GenBank/DDBJ databases">
        <title>Reclasification of Spiribacter aquaticus.</title>
        <authorList>
            <person name="Leon M.J."/>
            <person name="Sanchez-Porro C."/>
            <person name="Ventosa A."/>
        </authorList>
    </citation>
    <scope>NUCLEOTIDE SEQUENCE [LARGE SCALE GENOMIC DNA]</scope>
    <source>
        <strain evidence="5 6">SP30</strain>
    </source>
</reference>
<feature type="domain" description="LysM" evidence="4">
    <location>
        <begin position="420"/>
        <end position="464"/>
    </location>
</feature>
<dbReference type="SUPFAM" id="SSF53955">
    <property type="entry name" value="Lysozyme-like"/>
    <property type="match status" value="1"/>
</dbReference>
<keyword evidence="6" id="KW-1185">Reference proteome</keyword>
<sequence>MNRSLLLPLIAALTLAGCASVPPEDATGTGDGTAATDPQASVSPPPSMTGNRAASDPPGSRQATDEAAPPDDLWERIRRGYAIPGHDNPRVARQFNDYASYGDYWLRVSRRAQPYLHPIVETLDDRGIPLELALLPIVESAFRPFAYSHGRAAGIWQFIPATGRHYGLEQNWWYDGRRDVLAATDAAVDYLSYLGEMFEGDWLLAIAAYNAGEGTVQRAIERNRRTGRPTDYWSLDLPEETMNYVPRLLAISELVADPERHGIELEPIANRPAVEQIELDRQIDLALAADLADIDMETLYRLNPGYNRWATPPTGPHRLLLPRDRARAFRARLAEQPDNAWMRWQRHQIARGETLGGIAAQYHITVDSLRSANDLDGALIRAGDHLLVPIASRPTGEYVMTAGARQQKTRNRQRDEGERRLYTVRSGDSFWSIAQRFGVAVRPLARWNGMAPGDTLGVGEQLVVWTQRGSGDPQPDRRARPGIAAGDRLQSVTYSVRKGDSLYRIARQFNVSINDLQRWNDLSADAYLQPGQSLRMRVDVTAQGGP</sequence>
<dbReference type="GO" id="GO:0016020">
    <property type="term" value="C:membrane"/>
    <property type="evidence" value="ECO:0007669"/>
    <property type="project" value="InterPro"/>
</dbReference>
<evidence type="ECO:0000313" key="5">
    <source>
        <dbReference type="EMBL" id="TVO64552.1"/>
    </source>
</evidence>